<dbReference type="Proteomes" id="UP000256661">
    <property type="component" value="Unassembled WGS sequence"/>
</dbReference>
<protein>
    <submittedName>
        <fullName evidence="6">Glycosyl hydrolase family 26</fullName>
    </submittedName>
</protein>
<evidence type="ECO:0000256" key="1">
    <source>
        <dbReference type="ARBA" id="ARBA00022801"/>
    </source>
</evidence>
<feature type="region of interest" description="Disordered" evidence="4">
    <location>
        <begin position="326"/>
        <end position="360"/>
    </location>
</feature>
<dbReference type="EMBL" id="QTTT01000001">
    <property type="protein sequence ID" value="REE96157.1"/>
    <property type="molecule type" value="Genomic_DNA"/>
</dbReference>
<feature type="active site" description="Proton donor" evidence="3">
    <location>
        <position position="144"/>
    </location>
</feature>
<evidence type="ECO:0000256" key="2">
    <source>
        <dbReference type="ARBA" id="ARBA00023295"/>
    </source>
</evidence>
<sequence>MALSGLVFFAADSGRTPAAPPRKCGVNDLLVPNCGAWWGVYMRDGHIKDHLLTMERRVGREFDMVSRYFDFTDESPGRFPDPAAREVATSRLMFLSWDTRDYVREKAFRWRDIASGAFDASVVVPQARRIKEFGRPMLLTFDHEMEMNVSPHGRDQGTEAEYVAAARHIRRVFDAQGVRNVRWVFTVTGHLGEGYPDRVRKLYPGDAYVDWVSWDPYNFYRCNGSDWETFDQSVGHTYRWMKTNISATKPYVLHEFGTQFDPRDPARSHQWYHDIPGALQKRYPSIRALVRWNSGFECGLGIDQGAGMLEAYAKTGRHPYLNRAAERRDLIRDPLGSESTRPSRPASPGATLDSTRFPPA</sequence>
<evidence type="ECO:0000256" key="3">
    <source>
        <dbReference type="PROSITE-ProRule" id="PRU01100"/>
    </source>
</evidence>
<name>A0A3D9SKB2_9ACTN</name>
<feature type="domain" description="GH26" evidence="5">
    <location>
        <begin position="14"/>
        <end position="325"/>
    </location>
</feature>
<proteinExistence type="inferred from homology"/>
<dbReference type="InterPro" id="IPR017853">
    <property type="entry name" value="GH"/>
</dbReference>
<dbReference type="AlphaFoldDB" id="A0A3D9SKB2"/>
<comment type="caution">
    <text evidence="6">The sequence shown here is derived from an EMBL/GenBank/DDBJ whole genome shotgun (WGS) entry which is preliminary data.</text>
</comment>
<reference evidence="6 7" key="1">
    <citation type="submission" date="2018-08" db="EMBL/GenBank/DDBJ databases">
        <title>Sequencing the genomes of 1000 actinobacteria strains.</title>
        <authorList>
            <person name="Klenk H.-P."/>
        </authorList>
    </citation>
    <scope>NUCLEOTIDE SEQUENCE [LARGE SCALE GENOMIC DNA]</scope>
    <source>
        <strain evidence="6 7">DSM 43927</strain>
    </source>
</reference>
<gene>
    <name evidence="6" type="ORF">DFJ69_1582</name>
</gene>
<evidence type="ECO:0000256" key="4">
    <source>
        <dbReference type="SAM" id="MobiDB-lite"/>
    </source>
</evidence>
<dbReference type="Pfam" id="PF02156">
    <property type="entry name" value="Glyco_hydro_26"/>
    <property type="match status" value="1"/>
</dbReference>
<feature type="active site" description="Nucleophile" evidence="3">
    <location>
        <position position="255"/>
    </location>
</feature>
<dbReference type="PROSITE" id="PS51764">
    <property type="entry name" value="GH26"/>
    <property type="match status" value="1"/>
</dbReference>
<evidence type="ECO:0000313" key="6">
    <source>
        <dbReference type="EMBL" id="REE96157.1"/>
    </source>
</evidence>
<keyword evidence="1 3" id="KW-0378">Hydrolase</keyword>
<dbReference type="Gene3D" id="3.20.20.80">
    <property type="entry name" value="Glycosidases"/>
    <property type="match status" value="1"/>
</dbReference>
<comment type="similarity">
    <text evidence="3">Belongs to the glycosyl hydrolase 26 family.</text>
</comment>
<keyword evidence="2 3" id="KW-0326">Glycosidase</keyword>
<dbReference type="GO" id="GO:0004553">
    <property type="term" value="F:hydrolase activity, hydrolyzing O-glycosyl compounds"/>
    <property type="evidence" value="ECO:0007669"/>
    <property type="project" value="InterPro"/>
</dbReference>
<dbReference type="InterPro" id="IPR022790">
    <property type="entry name" value="GH26_dom"/>
</dbReference>
<accession>A0A3D9SKB2</accession>
<organism evidence="6 7">
    <name type="scientific">Thermomonospora umbrina</name>
    <dbReference type="NCBI Taxonomy" id="111806"/>
    <lineage>
        <taxon>Bacteria</taxon>
        <taxon>Bacillati</taxon>
        <taxon>Actinomycetota</taxon>
        <taxon>Actinomycetes</taxon>
        <taxon>Streptosporangiales</taxon>
        <taxon>Thermomonosporaceae</taxon>
        <taxon>Thermomonospora</taxon>
    </lineage>
</organism>
<evidence type="ECO:0000259" key="5">
    <source>
        <dbReference type="PROSITE" id="PS51764"/>
    </source>
</evidence>
<dbReference type="SUPFAM" id="SSF51445">
    <property type="entry name" value="(Trans)glycosidases"/>
    <property type="match status" value="1"/>
</dbReference>
<keyword evidence="7" id="KW-1185">Reference proteome</keyword>
<evidence type="ECO:0000313" key="7">
    <source>
        <dbReference type="Proteomes" id="UP000256661"/>
    </source>
</evidence>